<organism evidence="2 3">
    <name type="scientific">Talaromyces pinophilus</name>
    <name type="common">Penicillium pinophilum</name>
    <dbReference type="NCBI Taxonomy" id="128442"/>
    <lineage>
        <taxon>Eukaryota</taxon>
        <taxon>Fungi</taxon>
        <taxon>Dikarya</taxon>
        <taxon>Ascomycota</taxon>
        <taxon>Pezizomycotina</taxon>
        <taxon>Eurotiomycetes</taxon>
        <taxon>Eurotiomycetidae</taxon>
        <taxon>Eurotiales</taxon>
        <taxon>Trichocomaceae</taxon>
        <taxon>Talaromyces</taxon>
        <taxon>Talaromyces sect. Talaromyces</taxon>
    </lineage>
</organism>
<evidence type="ECO:0000313" key="2">
    <source>
        <dbReference type="EMBL" id="GAM33489.1"/>
    </source>
</evidence>
<dbReference type="AlphaFoldDB" id="A0A0B8N0C8"/>
<keyword evidence="3" id="KW-1185">Reference proteome</keyword>
<name>A0A0B8N0C8_TALPI</name>
<feature type="region of interest" description="Disordered" evidence="1">
    <location>
        <begin position="1"/>
        <end position="23"/>
    </location>
</feature>
<accession>A0A0B8N0C8</accession>
<gene>
    <name evidence="2" type="ORF">TCE0_007f00415</name>
</gene>
<evidence type="ECO:0000313" key="3">
    <source>
        <dbReference type="Proteomes" id="UP000053095"/>
    </source>
</evidence>
<reference evidence="3" key="1">
    <citation type="journal article" date="2015" name="Genome Announc.">
        <title>Draft genome sequence of Talaromyces cellulolyticus strain Y-94, a source of lignocellulosic biomass-degrading enzymes.</title>
        <authorList>
            <person name="Fujii T."/>
            <person name="Koike H."/>
            <person name="Sawayama S."/>
            <person name="Yano S."/>
            <person name="Inoue H."/>
        </authorList>
    </citation>
    <scope>NUCLEOTIDE SEQUENCE [LARGE SCALE GENOMIC DNA]</scope>
    <source>
        <strain evidence="3">Y-94</strain>
    </source>
</reference>
<protein>
    <submittedName>
        <fullName evidence="2">C6 zinc finger domain protein</fullName>
    </submittedName>
</protein>
<sequence length="312" mass="35540">MSNVNDSDLKIDTEDSFPAREEQPTDTTLSLLISHAQCALRSLDLSRFAEPGITNVYMRQCLVDDFRRCAGDLLARCDSDKVPFHWFIQGISKRMDGVLQLAVLRPLQRNSEFVPALLPGSQILAFAADLLDRRRKMYSDPRARPWRWLEPLFFPWHALAVAMAEVCVRQESSVVEKYWPTIEGAYSSFQELVVDVACPHDLYWKPIENMMRKATTARDNLRNKEVLRCEALQGHIFGDTMVTTFLDHTCQSQQDSLVAEAIQTVDGHTSTTSGIPLTESQNTSEASQRFTHEVAAWTQYEHFMSDPYDMGI</sequence>
<dbReference type="Proteomes" id="UP000053095">
    <property type="component" value="Unassembled WGS sequence"/>
</dbReference>
<proteinExistence type="predicted"/>
<dbReference type="EMBL" id="DF933803">
    <property type="protein sequence ID" value="GAM33489.1"/>
    <property type="molecule type" value="Genomic_DNA"/>
</dbReference>
<evidence type="ECO:0000256" key="1">
    <source>
        <dbReference type="SAM" id="MobiDB-lite"/>
    </source>
</evidence>
<feature type="compositionally biased region" description="Basic and acidic residues" evidence="1">
    <location>
        <begin position="7"/>
        <end position="23"/>
    </location>
</feature>